<dbReference type="OrthoDB" id="9780724at2"/>
<dbReference type="InterPro" id="IPR000477">
    <property type="entry name" value="RT_dom"/>
</dbReference>
<feature type="domain" description="Reverse transcriptase" evidence="2">
    <location>
        <begin position="31"/>
        <end position="324"/>
    </location>
</feature>
<evidence type="ECO:0000259" key="2">
    <source>
        <dbReference type="PROSITE" id="PS50878"/>
    </source>
</evidence>
<organism evidence="3 4">
    <name type="scientific">Phocaeicola coprophilus DSM 18228 = JCM 13818</name>
    <dbReference type="NCBI Taxonomy" id="547042"/>
    <lineage>
        <taxon>Bacteria</taxon>
        <taxon>Pseudomonadati</taxon>
        <taxon>Bacteroidota</taxon>
        <taxon>Bacteroidia</taxon>
        <taxon>Bacteroidales</taxon>
        <taxon>Bacteroidaceae</taxon>
        <taxon>Phocaeicola</taxon>
    </lineage>
</organism>
<dbReference type="RefSeq" id="WP_008139922.1">
    <property type="nucleotide sequence ID" value="NZ_EQ973631.1"/>
</dbReference>
<dbReference type="Proteomes" id="UP000014073">
    <property type="component" value="Unassembled WGS sequence"/>
</dbReference>
<gene>
    <name evidence="3" type="ORF">BACCOPRO_00142</name>
</gene>
<evidence type="ECO:0000256" key="1">
    <source>
        <dbReference type="SAM" id="Coils"/>
    </source>
</evidence>
<keyword evidence="1" id="KW-0175">Coiled coil</keyword>
<dbReference type="SUPFAM" id="SSF56672">
    <property type="entry name" value="DNA/RNA polymerases"/>
    <property type="match status" value="1"/>
</dbReference>
<name>S0F813_9BACT</name>
<dbReference type="AlphaFoldDB" id="S0F813"/>
<dbReference type="PROSITE" id="PS50878">
    <property type="entry name" value="RT_POL"/>
    <property type="match status" value="1"/>
</dbReference>
<proteinExistence type="predicted"/>
<dbReference type="EMBL" id="ACBW01000016">
    <property type="protein sequence ID" value="EEF74676.1"/>
    <property type="molecule type" value="Genomic_DNA"/>
</dbReference>
<evidence type="ECO:0000313" key="4">
    <source>
        <dbReference type="Proteomes" id="UP000014073"/>
    </source>
</evidence>
<sequence>MFDQSFSVENYLSIFHEENRKGYIAFDDMPEHYRNIVSEMKAMKSRTHEITKKKKNNRTEEEISELERLKSTIKAKQEDRDKELYNELSKYAQKANNKDFILPINNTFIDDKGNQVFTIDTHQWEYFYAIKNLQRIIRGLFNVRQANKHQIMSNVKLLLNTTTPFYLIRTDITGFFESIPQQALLDKINANNLVNNKTKGMIKGILSEYNRQKDPNKIKADCGVPRGIGISSYLSEIYMHDIDQHIRNLQNVIFYARYVDDILIILAGLPNNQSISEYYKGLKNLFQNYGLEIKNNNPAEDKCKLIDFYNSTAKQQFTYLGYKITISKPKSEINAEFGMSDKKIRKIKQKIDASFAHFEQISAIDLKRAKKDLLDSLDLISGNFRLTKSKERVKAGLFFGNDLLTDYNDLDDLTSYLSSKPITPHGEVLKGRPDRTKYINSIKKKIDAINFQQRWHDRIMFKFNPQRIAEISEWLS</sequence>
<accession>S0F813</accession>
<dbReference type="InterPro" id="IPR043502">
    <property type="entry name" value="DNA/RNA_pol_sf"/>
</dbReference>
<comment type="caution">
    <text evidence="3">The sequence shown here is derived from an EMBL/GenBank/DDBJ whole genome shotgun (WGS) entry which is preliminary data.</text>
</comment>
<dbReference type="CDD" id="cd01646">
    <property type="entry name" value="RT_Bac_retron_I"/>
    <property type="match status" value="1"/>
</dbReference>
<dbReference type="NCBIfam" id="NF041747">
    <property type="entry name" value="Drt3a"/>
    <property type="match status" value="1"/>
</dbReference>
<reference evidence="3 4" key="1">
    <citation type="submission" date="2008-12" db="EMBL/GenBank/DDBJ databases">
        <authorList>
            <person name="Fulton L."/>
            <person name="Clifton S."/>
            <person name="Fulton B."/>
            <person name="Xu J."/>
            <person name="Minx P."/>
            <person name="Pepin K.H."/>
            <person name="Johnson M."/>
            <person name="Bhonagiri V."/>
            <person name="Nash W.E."/>
            <person name="Mardis E.R."/>
            <person name="Wilson R.K."/>
        </authorList>
    </citation>
    <scope>NUCLEOTIDE SEQUENCE [LARGE SCALE GENOMIC DNA]</scope>
    <source>
        <strain evidence="3 4">DSM 18228</strain>
    </source>
</reference>
<protein>
    <recommendedName>
        <fullName evidence="2">Reverse transcriptase domain-containing protein</fullName>
    </recommendedName>
</protein>
<dbReference type="GeneID" id="78406038"/>
<feature type="coiled-coil region" evidence="1">
    <location>
        <begin position="49"/>
        <end position="79"/>
    </location>
</feature>
<dbReference type="HOGENOM" id="CLU_044812_0_0_10"/>
<dbReference type="Pfam" id="PF00078">
    <property type="entry name" value="RVT_1"/>
    <property type="match status" value="1"/>
</dbReference>
<evidence type="ECO:0000313" key="3">
    <source>
        <dbReference type="EMBL" id="EEF74676.1"/>
    </source>
</evidence>
<dbReference type="STRING" id="547042.BACCOPRO_00142"/>
<keyword evidence="4" id="KW-1185">Reference proteome</keyword>
<dbReference type="eggNOG" id="COG3344">
    <property type="taxonomic scope" value="Bacteria"/>
</dbReference>